<dbReference type="PROSITE" id="PS50893">
    <property type="entry name" value="ABC_TRANSPORTER_2"/>
    <property type="match status" value="1"/>
</dbReference>
<evidence type="ECO:0000256" key="7">
    <source>
        <dbReference type="ARBA" id="ARBA00022970"/>
    </source>
</evidence>
<gene>
    <name evidence="10" type="primary">metN_1</name>
    <name evidence="10" type="ORF">ERS852395_00396</name>
</gene>
<comment type="similarity">
    <text evidence="1">Belongs to the ABC transporter superfamily.</text>
</comment>
<keyword evidence="7" id="KW-0029">Amino-acid transport</keyword>
<dbReference type="SMART" id="SM00382">
    <property type="entry name" value="AAA"/>
    <property type="match status" value="1"/>
</dbReference>
<evidence type="ECO:0000259" key="9">
    <source>
        <dbReference type="PROSITE" id="PS50893"/>
    </source>
</evidence>
<evidence type="ECO:0000313" key="11">
    <source>
        <dbReference type="Proteomes" id="UP000095447"/>
    </source>
</evidence>
<dbReference type="InterPro" id="IPR045865">
    <property type="entry name" value="ACT-like_dom_sf"/>
</dbReference>
<feature type="domain" description="ABC transporter" evidence="9">
    <location>
        <begin position="4"/>
        <end position="243"/>
    </location>
</feature>
<dbReference type="Pfam" id="PF09383">
    <property type="entry name" value="NIL"/>
    <property type="match status" value="1"/>
</dbReference>
<dbReference type="SMART" id="SM00930">
    <property type="entry name" value="NIL"/>
    <property type="match status" value="1"/>
</dbReference>
<dbReference type="InterPro" id="IPR003439">
    <property type="entry name" value="ABC_transporter-like_ATP-bd"/>
</dbReference>
<evidence type="ECO:0000256" key="8">
    <source>
        <dbReference type="ARBA" id="ARBA00023136"/>
    </source>
</evidence>
<evidence type="ECO:0000256" key="3">
    <source>
        <dbReference type="ARBA" id="ARBA00022475"/>
    </source>
</evidence>
<dbReference type="EC" id="3.6.3.-" evidence="10"/>
<keyword evidence="8" id="KW-0472">Membrane</keyword>
<dbReference type="GO" id="GO:0016887">
    <property type="term" value="F:ATP hydrolysis activity"/>
    <property type="evidence" value="ECO:0007669"/>
    <property type="project" value="InterPro"/>
</dbReference>
<dbReference type="GO" id="GO:0005886">
    <property type="term" value="C:plasma membrane"/>
    <property type="evidence" value="ECO:0007669"/>
    <property type="project" value="UniProtKB-ARBA"/>
</dbReference>
<dbReference type="Gene3D" id="3.40.50.300">
    <property type="entry name" value="P-loop containing nucleotide triphosphate hydrolases"/>
    <property type="match status" value="1"/>
</dbReference>
<name>A0A173X060_9FIRM</name>
<evidence type="ECO:0000256" key="2">
    <source>
        <dbReference type="ARBA" id="ARBA00022448"/>
    </source>
</evidence>
<dbReference type="EMBL" id="CYZA01000001">
    <property type="protein sequence ID" value="CUN45259.1"/>
    <property type="molecule type" value="Genomic_DNA"/>
</dbReference>
<dbReference type="InterPro" id="IPR017871">
    <property type="entry name" value="ABC_transporter-like_CS"/>
</dbReference>
<reference evidence="10 11" key="1">
    <citation type="submission" date="2015-09" db="EMBL/GenBank/DDBJ databases">
        <authorList>
            <consortium name="Pathogen Informatics"/>
        </authorList>
    </citation>
    <scope>NUCLEOTIDE SEQUENCE [LARGE SCALE GENOMIC DNA]</scope>
    <source>
        <strain evidence="10 11">2789STDY5608838</strain>
    </source>
</reference>
<dbReference type="GO" id="GO:0006865">
    <property type="term" value="P:amino acid transport"/>
    <property type="evidence" value="ECO:0007669"/>
    <property type="project" value="UniProtKB-KW"/>
</dbReference>
<dbReference type="PANTHER" id="PTHR43166">
    <property type="entry name" value="AMINO ACID IMPORT ATP-BINDING PROTEIN"/>
    <property type="match status" value="1"/>
</dbReference>
<keyword evidence="2" id="KW-0813">Transport</keyword>
<dbReference type="InterPro" id="IPR027417">
    <property type="entry name" value="P-loop_NTPase"/>
</dbReference>
<dbReference type="InterPro" id="IPR041701">
    <property type="entry name" value="MetN_ABC"/>
</dbReference>
<proteinExistence type="inferred from homology"/>
<sequence>MSGIVIEKVRKSFDTKDGVVEALKDVNLNIDSGDIYGIIGMSGAGKSTLVRCMNFLEVPTEGQVLIDGKALGDLTEKELRKQREEIGMIFQHFNLLMQKSVIDNVCFPLYIKGKKKAEARKRAAELLEIVGLGDRQNAYPAQLSGGQKQRVAIARALASDPKILLCDEATSALDPQTTSSILELLKKINKQFGITIVIITHQMSVVREICTHVAIMYEGEVVEKGLVADIFANPQSEVAKELIRKDTGSDIDADSRLDAGREKGQAEIKSGEKIRIVFSENSAFEPVIANLILTFGEPVNILKADTKNVGGVAKGEMILEFMEGSTRTEMMKQYLKEKGLAIGEVTEYVGS</sequence>
<dbReference type="InterPro" id="IPR003593">
    <property type="entry name" value="AAA+_ATPase"/>
</dbReference>
<dbReference type="FunFam" id="3.40.50.300:FF:000056">
    <property type="entry name" value="Cell division ATP-binding protein FtsE"/>
    <property type="match status" value="1"/>
</dbReference>
<accession>A0A173X060</accession>
<keyword evidence="5 10" id="KW-0067">ATP-binding</keyword>
<evidence type="ECO:0000256" key="6">
    <source>
        <dbReference type="ARBA" id="ARBA00022967"/>
    </source>
</evidence>
<dbReference type="RefSeq" id="WP_019162464.1">
    <property type="nucleotide sequence ID" value="NZ_CYZA01000001.1"/>
</dbReference>
<dbReference type="InterPro" id="IPR018449">
    <property type="entry name" value="NIL_domain"/>
</dbReference>
<evidence type="ECO:0000256" key="1">
    <source>
        <dbReference type="ARBA" id="ARBA00005417"/>
    </source>
</evidence>
<dbReference type="AlphaFoldDB" id="A0A173X060"/>
<organism evidence="10 11">
    <name type="scientific">Blautia obeum</name>
    <dbReference type="NCBI Taxonomy" id="40520"/>
    <lineage>
        <taxon>Bacteria</taxon>
        <taxon>Bacillati</taxon>
        <taxon>Bacillota</taxon>
        <taxon>Clostridia</taxon>
        <taxon>Lachnospirales</taxon>
        <taxon>Lachnospiraceae</taxon>
        <taxon>Blautia</taxon>
    </lineage>
</organism>
<keyword evidence="3" id="KW-1003">Cell membrane</keyword>
<dbReference type="Pfam" id="PF00005">
    <property type="entry name" value="ABC_tran"/>
    <property type="match status" value="1"/>
</dbReference>
<dbReference type="InterPro" id="IPR050086">
    <property type="entry name" value="MetN_ABC_transporter-like"/>
</dbReference>
<dbReference type="Gene3D" id="3.30.70.260">
    <property type="match status" value="1"/>
</dbReference>
<dbReference type="PROSITE" id="PS00211">
    <property type="entry name" value="ABC_TRANSPORTER_1"/>
    <property type="match status" value="1"/>
</dbReference>
<evidence type="ECO:0000313" key="10">
    <source>
        <dbReference type="EMBL" id="CUN45259.1"/>
    </source>
</evidence>
<keyword evidence="4" id="KW-0547">Nucleotide-binding</keyword>
<keyword evidence="10" id="KW-0378">Hydrolase</keyword>
<dbReference type="SUPFAM" id="SSF52540">
    <property type="entry name" value="P-loop containing nucleoside triphosphate hydrolases"/>
    <property type="match status" value="1"/>
</dbReference>
<dbReference type="SUPFAM" id="SSF55021">
    <property type="entry name" value="ACT-like"/>
    <property type="match status" value="1"/>
</dbReference>
<protein>
    <submittedName>
        <fullName evidence="10">Methionine import ATP-binding protein MetN</fullName>
        <ecNumber evidence="10">3.6.3.-</ecNumber>
    </submittedName>
</protein>
<dbReference type="Proteomes" id="UP000095447">
    <property type="component" value="Unassembled WGS sequence"/>
</dbReference>
<evidence type="ECO:0000256" key="4">
    <source>
        <dbReference type="ARBA" id="ARBA00022741"/>
    </source>
</evidence>
<keyword evidence="6" id="KW-1278">Translocase</keyword>
<dbReference type="CDD" id="cd03258">
    <property type="entry name" value="ABC_MetN_methionine_transporter"/>
    <property type="match status" value="1"/>
</dbReference>
<evidence type="ECO:0000256" key="5">
    <source>
        <dbReference type="ARBA" id="ARBA00022840"/>
    </source>
</evidence>
<dbReference type="GO" id="GO:0005524">
    <property type="term" value="F:ATP binding"/>
    <property type="evidence" value="ECO:0007669"/>
    <property type="project" value="UniProtKB-KW"/>
</dbReference>
<dbReference type="PANTHER" id="PTHR43166:SF30">
    <property type="entry name" value="METHIONINE IMPORT ATP-BINDING PROTEIN METN"/>
    <property type="match status" value="1"/>
</dbReference>